<proteinExistence type="predicted"/>
<dbReference type="EMBL" id="MFJF01000001">
    <property type="protein sequence ID" value="OGG08410.1"/>
    <property type="molecule type" value="Genomic_DNA"/>
</dbReference>
<protein>
    <submittedName>
        <fullName evidence="1">Uncharacterized protein</fullName>
    </submittedName>
</protein>
<sequence>MRIEAFYNADRGFTSSPTDILRPVRVFTETVASHPRKIEKCWWYRAVQIDFDLKTGQPTDSLQKELKQSLTHSITTQGHKLPQLPDKNTDLIIGFHDIPKGKGSLFERVKEITPLIIQAGKKYDVDAFAKNYTLAVTIDEDIRNLPKRESEKITRMLMARLGALKILIIKSGNDGNADYYALGTMEGGLAIENARREGAIDRLRDRLVTHACARESGRFDKVENAVTRSDWEVYGIAEHIANASRTLAGWGYIDKPFVIRDIATDERANFIERIMGWSRQSESAIAAHAYNITPPPAYRMGVFDGVIVSSKSGRFNIDKTNLQREDTIPVAIVPNADYSPKEDDPLNLDSFRRYSLGIEGDRIVGPSIEFDEMSAAILYSGAVRVSRHDNGSGFKIDPGGNINLPRIRGFVHLHQGLDEIRNYEAVRGIKVAELFRYIVFNLDEYPYPVGCGKDIMFATSTDAARRLIRTTPVGSGIQVAAFDAMDHGTNFLLLTEPLPDTNFIPDDPFSIMLELVNPDVKAVRLTDEIAQV</sequence>
<evidence type="ECO:0000313" key="2">
    <source>
        <dbReference type="Proteomes" id="UP000177354"/>
    </source>
</evidence>
<name>A0A1F5Z7K1_9BACT</name>
<dbReference type="AlphaFoldDB" id="A0A1F5Z7K1"/>
<reference evidence="1 2" key="1">
    <citation type="journal article" date="2016" name="Nat. Commun.">
        <title>Thousands of microbial genomes shed light on interconnected biogeochemical processes in an aquifer system.</title>
        <authorList>
            <person name="Anantharaman K."/>
            <person name="Brown C.T."/>
            <person name="Hug L.A."/>
            <person name="Sharon I."/>
            <person name="Castelle C.J."/>
            <person name="Probst A.J."/>
            <person name="Thomas B.C."/>
            <person name="Singh A."/>
            <person name="Wilkins M.J."/>
            <person name="Karaoz U."/>
            <person name="Brodie E.L."/>
            <person name="Williams K.H."/>
            <person name="Hubbard S.S."/>
            <person name="Banfield J.F."/>
        </authorList>
    </citation>
    <scope>NUCLEOTIDE SEQUENCE [LARGE SCALE GENOMIC DNA]</scope>
</reference>
<comment type="caution">
    <text evidence="1">The sequence shown here is derived from an EMBL/GenBank/DDBJ whole genome shotgun (WGS) entry which is preliminary data.</text>
</comment>
<dbReference type="Proteomes" id="UP000177354">
    <property type="component" value="Unassembled WGS sequence"/>
</dbReference>
<accession>A0A1F5Z7K1</accession>
<organism evidence="1 2">
    <name type="scientific">Candidatus Gottesmanbacteria bacterium RIFCSPHIGHO2_01_FULL_40_15</name>
    <dbReference type="NCBI Taxonomy" id="1798376"/>
    <lineage>
        <taxon>Bacteria</taxon>
        <taxon>Candidatus Gottesmaniibacteriota</taxon>
    </lineage>
</organism>
<gene>
    <name evidence="1" type="ORF">A2777_03085</name>
</gene>
<evidence type="ECO:0000313" key="1">
    <source>
        <dbReference type="EMBL" id="OGG08410.1"/>
    </source>
</evidence>